<dbReference type="InterPro" id="IPR013321">
    <property type="entry name" value="Arc_rbn_hlx_hlx"/>
</dbReference>
<dbReference type="Gene3D" id="1.10.1220.10">
    <property type="entry name" value="Met repressor-like"/>
    <property type="match status" value="1"/>
</dbReference>
<dbReference type="GO" id="GO:0006355">
    <property type="term" value="P:regulation of DNA-templated transcription"/>
    <property type="evidence" value="ECO:0007669"/>
    <property type="project" value="InterPro"/>
</dbReference>
<dbReference type="AlphaFoldDB" id="A0A3G1KWV7"/>
<dbReference type="KEGG" id="fwa:DCMF_21185"/>
<name>A0A3G1KWV7_FORW1</name>
<evidence type="ECO:0000313" key="2">
    <source>
        <dbReference type="Proteomes" id="UP000323521"/>
    </source>
</evidence>
<dbReference type="InterPro" id="IPR010985">
    <property type="entry name" value="Ribbon_hlx_hlx"/>
</dbReference>
<dbReference type="RefSeq" id="WP_148136267.1">
    <property type="nucleotide sequence ID" value="NZ_CP017634.1"/>
</dbReference>
<evidence type="ECO:0000313" key="1">
    <source>
        <dbReference type="EMBL" id="ATW26936.1"/>
    </source>
</evidence>
<dbReference type="InterPro" id="IPR053842">
    <property type="entry name" value="NikA-like"/>
</dbReference>
<gene>
    <name evidence="1" type="ORF">DCMF_21185</name>
</gene>
<reference evidence="1 2" key="1">
    <citation type="submission" date="2016-10" db="EMBL/GenBank/DDBJ databases">
        <title>Complete Genome Sequence of Peptococcaceae strain DCMF.</title>
        <authorList>
            <person name="Edwards R.J."/>
            <person name="Holland S.I."/>
            <person name="Deshpande N.P."/>
            <person name="Wong Y.K."/>
            <person name="Ertan H."/>
            <person name="Manefield M."/>
            <person name="Russell T.L."/>
            <person name="Lee M.J."/>
        </authorList>
    </citation>
    <scope>NUCLEOTIDE SEQUENCE [LARGE SCALE GENOMIC DNA]</scope>
    <source>
        <strain evidence="1 2">DCMF</strain>
    </source>
</reference>
<proteinExistence type="predicted"/>
<dbReference type="Pfam" id="PF21983">
    <property type="entry name" value="NikA-like"/>
    <property type="match status" value="1"/>
</dbReference>
<dbReference type="Proteomes" id="UP000323521">
    <property type="component" value="Chromosome"/>
</dbReference>
<accession>A0A3G1KWV7</accession>
<dbReference type="EMBL" id="CP017634">
    <property type="protein sequence ID" value="ATW26936.1"/>
    <property type="molecule type" value="Genomic_DNA"/>
</dbReference>
<protein>
    <submittedName>
        <fullName evidence="1">Uncharacterized protein</fullName>
    </submittedName>
</protein>
<sequence length="100" mass="11901">MNNKERRKIEIKRPEEVTTLKTVEKKDLLNDAELFDRDNYDPLKNLSEKEIIFPQKRTEIITIRLSQKENNQIRKLAEENGLSKSSFIRMLVKRSLKKAD</sequence>
<organism evidence="1 2">
    <name type="scientific">Formimonas warabiya</name>
    <dbReference type="NCBI Taxonomy" id="1761012"/>
    <lineage>
        <taxon>Bacteria</taxon>
        <taxon>Bacillati</taxon>
        <taxon>Bacillota</taxon>
        <taxon>Clostridia</taxon>
        <taxon>Eubacteriales</taxon>
        <taxon>Peptococcaceae</taxon>
        <taxon>Candidatus Formimonas</taxon>
    </lineage>
</organism>
<keyword evidence="2" id="KW-1185">Reference proteome</keyword>
<dbReference type="OrthoDB" id="3035285at2"/>
<dbReference type="SUPFAM" id="SSF47598">
    <property type="entry name" value="Ribbon-helix-helix"/>
    <property type="match status" value="1"/>
</dbReference>